<dbReference type="Proteomes" id="UP000887228">
    <property type="component" value="Unassembled WGS sequence"/>
</dbReference>
<reference evidence="1 4" key="1">
    <citation type="submission" date="2021-07" db="EMBL/GenBank/DDBJ databases">
        <title>Whole genome sequencing of carbapenem-resistant Pseudomonas spp. isolated in Japan.</title>
        <authorList>
            <person name="Suzuki M."/>
            <person name="Maehana S."/>
            <person name="Kitasato H."/>
        </authorList>
    </citation>
    <scope>NUCLEOTIDE SEQUENCE</scope>
    <source>
        <strain evidence="1">KAM435</strain>
        <strain evidence="2 4">KAM436</strain>
    </source>
</reference>
<gene>
    <name evidence="1" type="ORF">KAM435_09260</name>
    <name evidence="2" type="ORF">KAM436_05620</name>
</gene>
<evidence type="ECO:0000313" key="1">
    <source>
        <dbReference type="EMBL" id="GIZ87599.1"/>
    </source>
</evidence>
<evidence type="ECO:0000313" key="4">
    <source>
        <dbReference type="Proteomes" id="UP000887228"/>
    </source>
</evidence>
<comment type="caution">
    <text evidence="1">The sequence shown here is derived from an EMBL/GenBank/DDBJ whole genome shotgun (WGS) entry which is preliminary data.</text>
</comment>
<dbReference type="AlphaFoldDB" id="A0AA37FMI7"/>
<sequence>MAAGALRVRFWRRCALLLLALLLLPLLAAGTWRALQVSERRAYDATLEHLRSSLSAQVAEHLASGAGTRLAPAGNPFALLRWQGDDYCGELADPRQAAPGCWYYLPGRAAVLYRSRFFDRWQGNGDELHVFALVEVPAKTPNASQSVGSVVGLELQPDSAAGLSATPTEEVLR</sequence>
<protein>
    <submittedName>
        <fullName evidence="1">Uncharacterized protein</fullName>
    </submittedName>
</protein>
<dbReference type="EMBL" id="BPMT01000002">
    <property type="protein sequence ID" value="GIZ91594.1"/>
    <property type="molecule type" value="Genomic_DNA"/>
</dbReference>
<proteinExistence type="predicted"/>
<organism evidence="1 3">
    <name type="scientific">Aquipseudomonas alcaligenes</name>
    <name type="common">Pseudomonas alcaligenes</name>
    <dbReference type="NCBI Taxonomy" id="43263"/>
    <lineage>
        <taxon>Bacteria</taxon>
        <taxon>Pseudomonadati</taxon>
        <taxon>Pseudomonadota</taxon>
        <taxon>Gammaproteobacteria</taxon>
        <taxon>Pseudomonadales</taxon>
        <taxon>Pseudomonadaceae</taxon>
        <taxon>Aquipseudomonas</taxon>
    </lineage>
</organism>
<name>A0AA37FMI7_AQUAC</name>
<accession>A0AA37FMI7</accession>
<dbReference type="EMBL" id="BPMS01000002">
    <property type="protein sequence ID" value="GIZ87599.1"/>
    <property type="molecule type" value="Genomic_DNA"/>
</dbReference>
<dbReference type="Proteomes" id="UP000887212">
    <property type="component" value="Unassembled WGS sequence"/>
</dbReference>
<evidence type="ECO:0000313" key="3">
    <source>
        <dbReference type="Proteomes" id="UP000887212"/>
    </source>
</evidence>
<evidence type="ECO:0000313" key="2">
    <source>
        <dbReference type="EMBL" id="GIZ91594.1"/>
    </source>
</evidence>